<evidence type="ECO:0000256" key="8">
    <source>
        <dbReference type="ARBA" id="ARBA00033408"/>
    </source>
</evidence>
<evidence type="ECO:0000256" key="11">
    <source>
        <dbReference type="SAM" id="MobiDB-lite"/>
    </source>
</evidence>
<dbReference type="PANTHER" id="PTHR11059:SF0">
    <property type="entry name" value="DNA REPAIR PROTEIN RECN"/>
    <property type="match status" value="1"/>
</dbReference>
<evidence type="ECO:0000256" key="6">
    <source>
        <dbReference type="ARBA" id="ARBA00022840"/>
    </source>
</evidence>
<dbReference type="NCBIfam" id="TIGR00634">
    <property type="entry name" value="recN"/>
    <property type="match status" value="1"/>
</dbReference>
<comment type="caution">
    <text evidence="13">The sequence shown here is derived from an EMBL/GenBank/DDBJ whole genome shotgun (WGS) entry which is preliminary data.</text>
</comment>
<dbReference type="InterPro" id="IPR003395">
    <property type="entry name" value="RecF/RecN/SMC_N"/>
</dbReference>
<feature type="compositionally biased region" description="Low complexity" evidence="11">
    <location>
        <begin position="570"/>
        <end position="581"/>
    </location>
</feature>
<keyword evidence="5 9" id="KW-0227">DNA damage</keyword>
<dbReference type="Pfam" id="PF02463">
    <property type="entry name" value="SMC_N"/>
    <property type="match status" value="1"/>
</dbReference>
<keyword evidence="7 9" id="KW-0234">DNA repair</keyword>
<comment type="function">
    <text evidence="1 9">May be involved in recombinational repair of damaged DNA.</text>
</comment>
<evidence type="ECO:0000313" key="14">
    <source>
        <dbReference type="Proteomes" id="UP000218439"/>
    </source>
</evidence>
<evidence type="ECO:0000256" key="10">
    <source>
        <dbReference type="SAM" id="Coils"/>
    </source>
</evidence>
<dbReference type="AlphaFoldDB" id="A0A2A2AS67"/>
<dbReference type="EMBL" id="NSJE01000032">
    <property type="protein sequence ID" value="PAT40603.1"/>
    <property type="molecule type" value="Genomic_DNA"/>
</dbReference>
<name>A0A2A2AS67_9BURK</name>
<evidence type="ECO:0000256" key="5">
    <source>
        <dbReference type="ARBA" id="ARBA00022763"/>
    </source>
</evidence>
<dbReference type="RefSeq" id="WP_095552854.1">
    <property type="nucleotide sequence ID" value="NZ_NSJE01000032.1"/>
</dbReference>
<reference evidence="13 14" key="1">
    <citation type="submission" date="2017-08" db="EMBL/GenBank/DDBJ databases">
        <title>WGS of Clinical strains of the CDC Group NO-1 linked to zoonotic infections in humans.</title>
        <authorList>
            <person name="Bernier A.-M."/>
            <person name="Bernard K."/>
        </authorList>
    </citation>
    <scope>NUCLEOTIDE SEQUENCE [LARGE SCALE GENOMIC DNA]</scope>
    <source>
        <strain evidence="13 14">NML120219</strain>
    </source>
</reference>
<evidence type="ECO:0000256" key="3">
    <source>
        <dbReference type="ARBA" id="ARBA00021315"/>
    </source>
</evidence>
<evidence type="ECO:0000256" key="9">
    <source>
        <dbReference type="PIRNR" id="PIRNR003128"/>
    </source>
</evidence>
<evidence type="ECO:0000259" key="12">
    <source>
        <dbReference type="Pfam" id="PF02463"/>
    </source>
</evidence>
<dbReference type="PANTHER" id="PTHR11059">
    <property type="entry name" value="DNA REPAIR PROTEIN RECN"/>
    <property type="match status" value="1"/>
</dbReference>
<proteinExistence type="inferred from homology"/>
<dbReference type="NCBIfam" id="NF008121">
    <property type="entry name" value="PRK10869.1"/>
    <property type="match status" value="1"/>
</dbReference>
<gene>
    <name evidence="13" type="primary">recN</name>
    <name evidence="13" type="ORF">CK621_13795</name>
</gene>
<sequence length="590" mass="63703">MALQRMALRDFVLVQALELELQPGFTVLSGETGAGKSILIDAMQIALGARADASLVREGAQRAEVVAEFDLPTQPALLAWLDEHGFEPGSSLLLRRTVDLQGKSRAWINGSAATASQLRILGEALVDIHGQHAWQSLMRPHSVRGLLDAFAGADEAPVQAAWAQWRQAQQALQQAQDNQAQWQQERERLQWQLDSIEKLAPGQGEWEQLNQQHTRLTHMQDLQQAAAQAWQALEGGEAGGEGGALPALAQALQALEQHGHIEPQFAQLQEQLQPLADQLQDAARQLRDYAQAQEWDAAELEQLDARVGQWLALARRHRQPPEDLPALWQQWQQALQALDAGIDLQALQAAEQQAREHFMALARELSHQRQQAAPRLAQAVTDSLQELGMAGSRFGIALQALEQPQAHGLDDVQFQIASHDQGAPRALAKVASGGELSRISLAIAVQTSRLGQAGTLVFDEVDTGIGGAVAHRVGALLAQLGRDRQVLAVTHLPQVAACAHQHLQVRKQRQGAIISSSVQPVQGAQRVAEIARMLGSDAPSQATLEHATEMLQAAAQAQAQAPSPSPAPAAPRAAGQAGRAARVGKARQRS</sequence>
<dbReference type="InterPro" id="IPR004604">
    <property type="entry name" value="DNA_recomb/repair_RecN"/>
</dbReference>
<feature type="domain" description="RecF/RecN/SMC N-terminal" evidence="12">
    <location>
        <begin position="3"/>
        <end position="512"/>
    </location>
</feature>
<dbReference type="Proteomes" id="UP000218439">
    <property type="component" value="Unassembled WGS sequence"/>
</dbReference>
<keyword evidence="4" id="KW-0547">Nucleotide-binding</keyword>
<feature type="coiled-coil region" evidence="10">
    <location>
        <begin position="165"/>
        <end position="199"/>
    </location>
</feature>
<protein>
    <recommendedName>
        <fullName evidence="3 9">DNA repair protein RecN</fullName>
    </recommendedName>
    <alternativeName>
        <fullName evidence="8 9">Recombination protein N</fullName>
    </alternativeName>
</protein>
<keyword evidence="6" id="KW-0067">ATP-binding</keyword>
<dbReference type="GO" id="GO:0043590">
    <property type="term" value="C:bacterial nucleoid"/>
    <property type="evidence" value="ECO:0007669"/>
    <property type="project" value="TreeGrafter"/>
</dbReference>
<evidence type="ECO:0000256" key="2">
    <source>
        <dbReference type="ARBA" id="ARBA00009441"/>
    </source>
</evidence>
<evidence type="ECO:0000256" key="4">
    <source>
        <dbReference type="ARBA" id="ARBA00022741"/>
    </source>
</evidence>
<dbReference type="GO" id="GO:0006310">
    <property type="term" value="P:DNA recombination"/>
    <property type="evidence" value="ECO:0007669"/>
    <property type="project" value="InterPro"/>
</dbReference>
<dbReference type="FunFam" id="3.40.50.300:FF:000319">
    <property type="entry name" value="DNA repair protein RecN"/>
    <property type="match status" value="1"/>
</dbReference>
<feature type="region of interest" description="Disordered" evidence="11">
    <location>
        <begin position="549"/>
        <end position="590"/>
    </location>
</feature>
<dbReference type="GO" id="GO:0006281">
    <property type="term" value="P:DNA repair"/>
    <property type="evidence" value="ECO:0007669"/>
    <property type="project" value="UniProtKB-KW"/>
</dbReference>
<feature type="compositionally biased region" description="Low complexity" evidence="11">
    <location>
        <begin position="552"/>
        <end position="562"/>
    </location>
</feature>
<dbReference type="PIRSF" id="PIRSF003128">
    <property type="entry name" value="RecN"/>
    <property type="match status" value="1"/>
</dbReference>
<evidence type="ECO:0000256" key="7">
    <source>
        <dbReference type="ARBA" id="ARBA00023204"/>
    </source>
</evidence>
<comment type="similarity">
    <text evidence="2 9">Belongs to the RecN family.</text>
</comment>
<evidence type="ECO:0000313" key="13">
    <source>
        <dbReference type="EMBL" id="PAT40603.1"/>
    </source>
</evidence>
<evidence type="ECO:0000256" key="1">
    <source>
        <dbReference type="ARBA" id="ARBA00003618"/>
    </source>
</evidence>
<keyword evidence="10" id="KW-0175">Coiled coil</keyword>
<dbReference type="GO" id="GO:0009432">
    <property type="term" value="P:SOS response"/>
    <property type="evidence" value="ECO:0007669"/>
    <property type="project" value="TreeGrafter"/>
</dbReference>
<dbReference type="SUPFAM" id="SSF52540">
    <property type="entry name" value="P-loop containing nucleoside triphosphate hydrolases"/>
    <property type="match status" value="1"/>
</dbReference>
<dbReference type="Gene3D" id="3.40.50.300">
    <property type="entry name" value="P-loop containing nucleotide triphosphate hydrolases"/>
    <property type="match status" value="2"/>
</dbReference>
<dbReference type="GO" id="GO:0005524">
    <property type="term" value="F:ATP binding"/>
    <property type="evidence" value="ECO:0007669"/>
    <property type="project" value="UniProtKB-KW"/>
</dbReference>
<accession>A0A2A2AS67</accession>
<dbReference type="InterPro" id="IPR027417">
    <property type="entry name" value="P-loop_NTPase"/>
</dbReference>
<organism evidence="13 14">
    <name type="scientific">Vandammella animalimorsus</name>
    <dbReference type="NCBI Taxonomy" id="2029117"/>
    <lineage>
        <taxon>Bacteria</taxon>
        <taxon>Pseudomonadati</taxon>
        <taxon>Pseudomonadota</taxon>
        <taxon>Betaproteobacteria</taxon>
        <taxon>Burkholderiales</taxon>
        <taxon>Comamonadaceae</taxon>
        <taxon>Vandammella</taxon>
    </lineage>
</organism>
<dbReference type="CDD" id="cd03241">
    <property type="entry name" value="ABC_RecN"/>
    <property type="match status" value="2"/>
</dbReference>